<protein>
    <submittedName>
        <fullName evidence="1">Uncharacterized protein</fullName>
    </submittedName>
</protein>
<evidence type="ECO:0000313" key="1">
    <source>
        <dbReference type="EMBL" id="GEV38122.1"/>
    </source>
</evidence>
<accession>A0A699GNK1</accession>
<gene>
    <name evidence="1" type="ORF">Tci_110099</name>
</gene>
<reference evidence="1" key="1">
    <citation type="journal article" date="2019" name="Sci. Rep.">
        <title>Draft genome of Tanacetum cinerariifolium, the natural source of mosquito coil.</title>
        <authorList>
            <person name="Yamashiro T."/>
            <person name="Shiraishi A."/>
            <person name="Satake H."/>
            <person name="Nakayama K."/>
        </authorList>
    </citation>
    <scope>NUCLEOTIDE SEQUENCE</scope>
</reference>
<dbReference type="AlphaFoldDB" id="A0A699GNK1"/>
<proteinExistence type="predicted"/>
<comment type="caution">
    <text evidence="1">The sequence shown here is derived from an EMBL/GenBank/DDBJ whole genome shotgun (WGS) entry which is preliminary data.</text>
</comment>
<name>A0A699GNK1_TANCI</name>
<dbReference type="EMBL" id="BKCJ010021916">
    <property type="protein sequence ID" value="GEV38122.1"/>
    <property type="molecule type" value="Genomic_DNA"/>
</dbReference>
<organism evidence="1">
    <name type="scientific">Tanacetum cinerariifolium</name>
    <name type="common">Dalmatian daisy</name>
    <name type="synonym">Chrysanthemum cinerariifolium</name>
    <dbReference type="NCBI Taxonomy" id="118510"/>
    <lineage>
        <taxon>Eukaryota</taxon>
        <taxon>Viridiplantae</taxon>
        <taxon>Streptophyta</taxon>
        <taxon>Embryophyta</taxon>
        <taxon>Tracheophyta</taxon>
        <taxon>Spermatophyta</taxon>
        <taxon>Magnoliopsida</taxon>
        <taxon>eudicotyledons</taxon>
        <taxon>Gunneridae</taxon>
        <taxon>Pentapetalae</taxon>
        <taxon>asterids</taxon>
        <taxon>campanulids</taxon>
        <taxon>Asterales</taxon>
        <taxon>Asteraceae</taxon>
        <taxon>Asteroideae</taxon>
        <taxon>Anthemideae</taxon>
        <taxon>Anthemidinae</taxon>
        <taxon>Tanacetum</taxon>
    </lineage>
</organism>
<sequence>MAKAKENVLNVRIQITSSESVQNYQEATIKEPLLEDHGVIVTKMKKKRLKMKNVLWLKLLMRSKSHG</sequence>